<dbReference type="Proteomes" id="UP000640786">
    <property type="component" value="Unassembled WGS sequence"/>
</dbReference>
<evidence type="ECO:0000256" key="2">
    <source>
        <dbReference type="ARBA" id="ARBA00022475"/>
    </source>
</evidence>
<proteinExistence type="inferred from homology"/>
<evidence type="ECO:0000259" key="9">
    <source>
        <dbReference type="PROSITE" id="PS50111"/>
    </source>
</evidence>
<dbReference type="PANTHER" id="PTHR32089">
    <property type="entry name" value="METHYL-ACCEPTING CHEMOTAXIS PROTEIN MCPB"/>
    <property type="match status" value="1"/>
</dbReference>
<dbReference type="PROSITE" id="PS50885">
    <property type="entry name" value="HAMP"/>
    <property type="match status" value="1"/>
</dbReference>
<evidence type="ECO:0000256" key="3">
    <source>
        <dbReference type="ARBA" id="ARBA00023136"/>
    </source>
</evidence>
<comment type="similarity">
    <text evidence="5">Belongs to the methyl-accepting chemotaxis (MCP) protein family.</text>
</comment>
<feature type="coiled-coil region" evidence="7">
    <location>
        <begin position="363"/>
        <end position="390"/>
    </location>
</feature>
<dbReference type="Pfam" id="PF00015">
    <property type="entry name" value="MCPsignal"/>
    <property type="match status" value="1"/>
</dbReference>
<protein>
    <recommendedName>
        <fullName evidence="13">Methyl-accepting chemotaxis protein</fullName>
    </recommendedName>
</protein>
<keyword evidence="8" id="KW-0812">Transmembrane</keyword>
<dbReference type="EMBL" id="JACSQO010000001">
    <property type="protein sequence ID" value="MBD7943011.1"/>
    <property type="molecule type" value="Genomic_DNA"/>
</dbReference>
<evidence type="ECO:0000313" key="12">
    <source>
        <dbReference type="Proteomes" id="UP000640786"/>
    </source>
</evidence>
<dbReference type="InterPro" id="IPR004089">
    <property type="entry name" value="MCPsignal_dom"/>
</dbReference>
<evidence type="ECO:0000256" key="8">
    <source>
        <dbReference type="SAM" id="Phobius"/>
    </source>
</evidence>
<dbReference type="Gene3D" id="6.10.340.10">
    <property type="match status" value="1"/>
</dbReference>
<keyword evidence="3 8" id="KW-0472">Membrane</keyword>
<dbReference type="SMART" id="SM00283">
    <property type="entry name" value="MA"/>
    <property type="match status" value="1"/>
</dbReference>
<comment type="subcellular location">
    <subcellularLocation>
        <location evidence="1">Cell membrane</location>
    </subcellularLocation>
</comment>
<sequence length="561" mass="63391">MLKWSKMPIRMKYNVAFFSSFLLFGVMTILLIYQVTKNYNLTNELELSSKNVEYVDRMMNENAGMYIAITHFTGDPIEQYETDYQTYKKNLELLLNEKNRFTQAEKEKVLSTIQGIQTIYETNLRTSVLNKENVAKRRQLNAIHTQYNDLTSFLNDQREKESNNRETIIEEMNESQLQTIQWMIGSFLISGVCSIGLLLLTNRQIKEQLSIVAYSAKEISKGKLKIAPISILSQDELGEVSSAMNDMKDNLKEMVTIIKATSNKLSEDSVLLKENSYQSVAGVNSVQEAIEEASVNMNEQRNMSLDIKSFLERFSETLTMVADHANEVKLQAKSAVSIADASAIALNNAISEVGILRSLFKSADQERKLLQKKTEEIVRLTSKVQSISKQTNLLALNAGIEAARAGEHGKGFSVVAEEVKKLADDVSETAAIIRETSIYITEQGNDLKKVFAEGLTTANSSELVFHLLQEKLEVIIKYIHQSNEQNNQMALSMQTIENDKNETENRIIELAKSIDINSGYMDETVQLLFLNVKNIKSLSKLISDLSDQAEILEQSTTRFEL</sequence>
<evidence type="ECO:0000259" key="10">
    <source>
        <dbReference type="PROSITE" id="PS50885"/>
    </source>
</evidence>
<accession>A0ABR8R5I9</accession>
<evidence type="ECO:0000256" key="5">
    <source>
        <dbReference type="ARBA" id="ARBA00029447"/>
    </source>
</evidence>
<evidence type="ECO:0000256" key="1">
    <source>
        <dbReference type="ARBA" id="ARBA00004236"/>
    </source>
</evidence>
<feature type="coiled-coil region" evidence="7">
    <location>
        <begin position="77"/>
        <end position="104"/>
    </location>
</feature>
<organism evidence="11 12">
    <name type="scientific">Psychrobacillus faecigallinarum</name>
    <dbReference type="NCBI Taxonomy" id="2762235"/>
    <lineage>
        <taxon>Bacteria</taxon>
        <taxon>Bacillati</taxon>
        <taxon>Bacillota</taxon>
        <taxon>Bacilli</taxon>
        <taxon>Bacillales</taxon>
        <taxon>Bacillaceae</taxon>
        <taxon>Psychrobacillus</taxon>
    </lineage>
</organism>
<dbReference type="SMART" id="SM00304">
    <property type="entry name" value="HAMP"/>
    <property type="match status" value="1"/>
</dbReference>
<dbReference type="SUPFAM" id="SSF58104">
    <property type="entry name" value="Methyl-accepting chemotaxis protein (MCP) signaling domain"/>
    <property type="match status" value="1"/>
</dbReference>
<dbReference type="PANTHER" id="PTHR32089:SF112">
    <property type="entry name" value="LYSOZYME-LIKE PROTEIN-RELATED"/>
    <property type="match status" value="1"/>
</dbReference>
<keyword evidence="7" id="KW-0175">Coiled coil</keyword>
<evidence type="ECO:0000256" key="7">
    <source>
        <dbReference type="SAM" id="Coils"/>
    </source>
</evidence>
<dbReference type="RefSeq" id="WP_191696482.1">
    <property type="nucleotide sequence ID" value="NZ_JACSQO010000001.1"/>
</dbReference>
<evidence type="ECO:0000256" key="6">
    <source>
        <dbReference type="PROSITE-ProRule" id="PRU00284"/>
    </source>
</evidence>
<feature type="coiled-coil region" evidence="7">
    <location>
        <begin position="486"/>
        <end position="555"/>
    </location>
</feature>
<evidence type="ECO:0000256" key="4">
    <source>
        <dbReference type="ARBA" id="ARBA00023224"/>
    </source>
</evidence>
<comment type="caution">
    <text evidence="11">The sequence shown here is derived from an EMBL/GenBank/DDBJ whole genome shotgun (WGS) entry which is preliminary data.</text>
</comment>
<keyword evidence="2" id="KW-1003">Cell membrane</keyword>
<evidence type="ECO:0000313" key="11">
    <source>
        <dbReference type="EMBL" id="MBD7943011.1"/>
    </source>
</evidence>
<dbReference type="CDD" id="cd06225">
    <property type="entry name" value="HAMP"/>
    <property type="match status" value="1"/>
</dbReference>
<reference evidence="11 12" key="1">
    <citation type="submission" date="2020-08" db="EMBL/GenBank/DDBJ databases">
        <title>A Genomic Blueprint of the Chicken Gut Microbiome.</title>
        <authorList>
            <person name="Gilroy R."/>
            <person name="Ravi A."/>
            <person name="Getino M."/>
            <person name="Pursley I."/>
            <person name="Horton D.L."/>
            <person name="Alikhan N.-F."/>
            <person name="Baker D."/>
            <person name="Gharbi K."/>
            <person name="Hall N."/>
            <person name="Watson M."/>
            <person name="Adriaenssens E.M."/>
            <person name="Foster-Nyarko E."/>
            <person name="Jarju S."/>
            <person name="Secka A."/>
            <person name="Antonio M."/>
            <person name="Oren A."/>
            <person name="Chaudhuri R."/>
            <person name="La Ragione R.M."/>
            <person name="Hildebrand F."/>
            <person name="Pallen M.J."/>
        </authorList>
    </citation>
    <scope>NUCLEOTIDE SEQUENCE [LARGE SCALE GENOMIC DNA]</scope>
    <source>
        <strain evidence="11 12">Sa2BUA9</strain>
    </source>
</reference>
<feature type="domain" description="HAMP" evidence="10">
    <location>
        <begin position="203"/>
        <end position="256"/>
    </location>
</feature>
<dbReference type="Gene3D" id="1.10.287.950">
    <property type="entry name" value="Methyl-accepting chemotaxis protein"/>
    <property type="match status" value="1"/>
</dbReference>
<keyword evidence="8" id="KW-1133">Transmembrane helix</keyword>
<dbReference type="InterPro" id="IPR003660">
    <property type="entry name" value="HAMP_dom"/>
</dbReference>
<feature type="transmembrane region" description="Helical" evidence="8">
    <location>
        <begin position="12"/>
        <end position="33"/>
    </location>
</feature>
<gene>
    <name evidence="11" type="ORF">H9650_02690</name>
</gene>
<dbReference type="PROSITE" id="PS50111">
    <property type="entry name" value="CHEMOTAXIS_TRANSDUC_2"/>
    <property type="match status" value="1"/>
</dbReference>
<evidence type="ECO:0008006" key="13">
    <source>
        <dbReference type="Google" id="ProtNLM"/>
    </source>
</evidence>
<name>A0ABR8R5I9_9BACI</name>
<keyword evidence="12" id="KW-1185">Reference proteome</keyword>
<keyword evidence="4 6" id="KW-0807">Transducer</keyword>
<feature type="domain" description="Methyl-accepting transducer" evidence="9">
    <location>
        <begin position="275"/>
        <end position="511"/>
    </location>
</feature>